<keyword evidence="7 9" id="KW-0408">Iron</keyword>
<gene>
    <name evidence="11" type="primary">DIT2_7</name>
    <name evidence="11" type="ORF">EIP91_002179</name>
</gene>
<keyword evidence="8" id="KW-0503">Monooxygenase</keyword>
<feature type="region of interest" description="Disordered" evidence="10">
    <location>
        <begin position="714"/>
        <end position="763"/>
    </location>
</feature>
<dbReference type="GO" id="GO:0004497">
    <property type="term" value="F:monooxygenase activity"/>
    <property type="evidence" value="ECO:0007669"/>
    <property type="project" value="UniProtKB-KW"/>
</dbReference>
<evidence type="ECO:0000256" key="6">
    <source>
        <dbReference type="ARBA" id="ARBA00023002"/>
    </source>
</evidence>
<feature type="binding site" description="axial binding residue" evidence="9">
    <location>
        <position position="544"/>
    </location>
    <ligand>
        <name>heme</name>
        <dbReference type="ChEBI" id="CHEBI:30413"/>
    </ligand>
    <ligandPart>
        <name>Fe</name>
        <dbReference type="ChEBI" id="CHEBI:18248"/>
    </ligandPart>
</feature>
<dbReference type="InterPro" id="IPR036396">
    <property type="entry name" value="Cyt_P450_sf"/>
</dbReference>
<dbReference type="InterPro" id="IPR002401">
    <property type="entry name" value="Cyt_P450_E_grp-I"/>
</dbReference>
<dbReference type="InterPro" id="IPR017972">
    <property type="entry name" value="Cyt_P450_CS"/>
</dbReference>
<dbReference type="Proteomes" id="UP000292702">
    <property type="component" value="Unassembled WGS sequence"/>
</dbReference>
<dbReference type="PANTHER" id="PTHR24305:SF166">
    <property type="entry name" value="CYTOCHROME P450 12A4, MITOCHONDRIAL-RELATED"/>
    <property type="match status" value="1"/>
</dbReference>
<name>A0A4R0RL54_9APHY</name>
<proteinExistence type="inferred from homology"/>
<dbReference type="GO" id="GO:0005506">
    <property type="term" value="F:iron ion binding"/>
    <property type="evidence" value="ECO:0007669"/>
    <property type="project" value="InterPro"/>
</dbReference>
<evidence type="ECO:0000256" key="4">
    <source>
        <dbReference type="ARBA" id="ARBA00022617"/>
    </source>
</evidence>
<evidence type="ECO:0000256" key="9">
    <source>
        <dbReference type="PIRSR" id="PIRSR602401-1"/>
    </source>
</evidence>
<sequence>MEVTVWQASTNILLAAGAYVVFKKLTHRVKEGTFEDVDGPPRDSWVTGSFHRVFKDGFDYVMHNVQKYGGVLKFAMPFFHEALLISDPLAIQHILIKEQESFEVTEIFRSGSYLAFGPGLFATTGPQHRKQRKLLNPAFATAHMQEMLPATQPIASKLCSSITSQVTSAGGQAEVDVLSWMSRTSIEYIGQGGMGYSFDSLDAPSNNPQTSTYIQALNKMVPLNMRIRWLALIVPYVLRMCSAPVRTFLVDWLPISALKEMRECVYVMWDTSTRILADRKKDLEREVEAEGFEKDEKDGWAKAIRGKDIMSLLLKANAGVGAADKLADEEVISQIAMLLFAGFESTSGVISRLLHIFSLDDRVQCRLRSEIRRAKQDHAGVSTGWEEVELPFDVLFSLPYLDAIYRESLRLYPAVAALSRVAQNDTVLPLSEPIRGKSGAQTKSIAIRKGTIISISLLGSNYNKAVWGDDAFEFKPERWLGEGVRGVKAGTGTAPNQPGKVVDEFAEAYRGNQNQSTTTSSSGSVKYPGIYSSIMSFGGGPRACIGFRFAEMEVKQVLVTLLSTLHFSLSPEKEVRWMSNNFQTPVVKPPGGDGKTRQVPLMVRRVVEGDFLDDARRPVVPLRPLIHHWLMYDNFQGEQIVMNMRLNDERDEVIFIATHYTKDAYTKRWKLKSSYKKPSPKSPKSMNLVRWLRGHGYALESPGTRFYMLPPCAQLRGEPPIPDGPGVDEEEDLEGPEAEEVARIAEEHERQAQAQADDDDDDE</sequence>
<comment type="similarity">
    <text evidence="3">Belongs to the cytochrome P450 family.</text>
</comment>
<reference evidence="11 12" key="1">
    <citation type="submission" date="2018-11" db="EMBL/GenBank/DDBJ databases">
        <title>Genome assembly of Steccherinum ochraceum LE-BIN_3174, the white-rot fungus of the Steccherinaceae family (The Residual Polyporoid clade, Polyporales, Basidiomycota).</title>
        <authorList>
            <person name="Fedorova T.V."/>
            <person name="Glazunova O.A."/>
            <person name="Landesman E.O."/>
            <person name="Moiseenko K.V."/>
            <person name="Psurtseva N.V."/>
            <person name="Savinova O.S."/>
            <person name="Shakhova N.V."/>
            <person name="Tyazhelova T.V."/>
            <person name="Vasina D.V."/>
        </authorList>
    </citation>
    <scope>NUCLEOTIDE SEQUENCE [LARGE SCALE GENOMIC DNA]</scope>
    <source>
        <strain evidence="11 12">LE-BIN_3174</strain>
    </source>
</reference>
<dbReference type="GO" id="GO:0016705">
    <property type="term" value="F:oxidoreductase activity, acting on paired donors, with incorporation or reduction of molecular oxygen"/>
    <property type="evidence" value="ECO:0007669"/>
    <property type="project" value="InterPro"/>
</dbReference>
<dbReference type="SUPFAM" id="SSF48264">
    <property type="entry name" value="Cytochrome P450"/>
    <property type="match status" value="1"/>
</dbReference>
<dbReference type="GO" id="GO:0020037">
    <property type="term" value="F:heme binding"/>
    <property type="evidence" value="ECO:0007669"/>
    <property type="project" value="InterPro"/>
</dbReference>
<evidence type="ECO:0000256" key="7">
    <source>
        <dbReference type="ARBA" id="ARBA00023004"/>
    </source>
</evidence>
<dbReference type="OrthoDB" id="1470350at2759"/>
<comment type="pathway">
    <text evidence="2">Secondary metabolite biosynthesis.</text>
</comment>
<evidence type="ECO:0000256" key="2">
    <source>
        <dbReference type="ARBA" id="ARBA00005179"/>
    </source>
</evidence>
<organism evidence="11 12">
    <name type="scientific">Steccherinum ochraceum</name>
    <dbReference type="NCBI Taxonomy" id="92696"/>
    <lineage>
        <taxon>Eukaryota</taxon>
        <taxon>Fungi</taxon>
        <taxon>Dikarya</taxon>
        <taxon>Basidiomycota</taxon>
        <taxon>Agaricomycotina</taxon>
        <taxon>Agaricomycetes</taxon>
        <taxon>Polyporales</taxon>
        <taxon>Steccherinaceae</taxon>
        <taxon>Steccherinum</taxon>
    </lineage>
</organism>
<dbReference type="Pfam" id="PF00067">
    <property type="entry name" value="p450"/>
    <property type="match status" value="1"/>
</dbReference>
<dbReference type="InterPro" id="IPR001128">
    <property type="entry name" value="Cyt_P450"/>
</dbReference>
<evidence type="ECO:0000313" key="12">
    <source>
        <dbReference type="Proteomes" id="UP000292702"/>
    </source>
</evidence>
<accession>A0A4R0RL54</accession>
<keyword evidence="4 9" id="KW-0349">Heme</keyword>
<dbReference type="PANTHER" id="PTHR24305">
    <property type="entry name" value="CYTOCHROME P450"/>
    <property type="match status" value="1"/>
</dbReference>
<protein>
    <submittedName>
        <fullName evidence="11">Cytochrome P450-dit2</fullName>
    </submittedName>
</protein>
<dbReference type="PROSITE" id="PS00086">
    <property type="entry name" value="CYTOCHROME_P450"/>
    <property type="match status" value="1"/>
</dbReference>
<dbReference type="AlphaFoldDB" id="A0A4R0RL54"/>
<dbReference type="CDD" id="cd11069">
    <property type="entry name" value="CYP_FUM15-like"/>
    <property type="match status" value="1"/>
</dbReference>
<evidence type="ECO:0000256" key="3">
    <source>
        <dbReference type="ARBA" id="ARBA00010617"/>
    </source>
</evidence>
<evidence type="ECO:0000256" key="10">
    <source>
        <dbReference type="SAM" id="MobiDB-lite"/>
    </source>
</evidence>
<comment type="cofactor">
    <cofactor evidence="1 9">
        <name>heme</name>
        <dbReference type="ChEBI" id="CHEBI:30413"/>
    </cofactor>
</comment>
<feature type="compositionally biased region" description="Basic and acidic residues" evidence="10">
    <location>
        <begin position="740"/>
        <end position="751"/>
    </location>
</feature>
<dbReference type="STRING" id="92696.A0A4R0RL54"/>
<dbReference type="PRINTS" id="PR00463">
    <property type="entry name" value="EP450I"/>
</dbReference>
<dbReference type="Gene3D" id="1.10.630.10">
    <property type="entry name" value="Cytochrome P450"/>
    <property type="match status" value="1"/>
</dbReference>
<evidence type="ECO:0000256" key="8">
    <source>
        <dbReference type="ARBA" id="ARBA00023033"/>
    </source>
</evidence>
<evidence type="ECO:0000256" key="5">
    <source>
        <dbReference type="ARBA" id="ARBA00022723"/>
    </source>
</evidence>
<comment type="caution">
    <text evidence="11">The sequence shown here is derived from an EMBL/GenBank/DDBJ whole genome shotgun (WGS) entry which is preliminary data.</text>
</comment>
<evidence type="ECO:0000313" key="11">
    <source>
        <dbReference type="EMBL" id="TCD65829.1"/>
    </source>
</evidence>
<dbReference type="EMBL" id="RWJN01000162">
    <property type="protein sequence ID" value="TCD65829.1"/>
    <property type="molecule type" value="Genomic_DNA"/>
</dbReference>
<keyword evidence="5 9" id="KW-0479">Metal-binding</keyword>
<evidence type="ECO:0000256" key="1">
    <source>
        <dbReference type="ARBA" id="ARBA00001971"/>
    </source>
</evidence>
<keyword evidence="6" id="KW-0560">Oxidoreductase</keyword>
<keyword evidence="12" id="KW-1185">Reference proteome</keyword>
<dbReference type="InterPro" id="IPR050121">
    <property type="entry name" value="Cytochrome_P450_monoxygenase"/>
</dbReference>
<feature type="compositionally biased region" description="Acidic residues" evidence="10">
    <location>
        <begin position="726"/>
        <end position="739"/>
    </location>
</feature>